<dbReference type="HOGENOM" id="CLU_2119488_0_0_5"/>
<keyword evidence="1" id="KW-0812">Transmembrane</keyword>
<dbReference type="eggNOG" id="COG2215">
    <property type="taxonomic scope" value="Bacteria"/>
</dbReference>
<accession>I3X5Z7</accession>
<proteinExistence type="predicted"/>
<evidence type="ECO:0000313" key="3">
    <source>
        <dbReference type="Proteomes" id="UP000006180"/>
    </source>
</evidence>
<dbReference type="PATRIC" id="fig|1185652.3.peg.2828"/>
<dbReference type="Proteomes" id="UP000006180">
    <property type="component" value="Chromosome"/>
</dbReference>
<feature type="transmembrane region" description="Helical" evidence="1">
    <location>
        <begin position="87"/>
        <end position="108"/>
    </location>
</feature>
<organism evidence="2 3">
    <name type="scientific">Sinorhizobium fredii (strain USDA 257)</name>
    <dbReference type="NCBI Taxonomy" id="1185652"/>
    <lineage>
        <taxon>Bacteria</taxon>
        <taxon>Pseudomonadati</taxon>
        <taxon>Pseudomonadota</taxon>
        <taxon>Alphaproteobacteria</taxon>
        <taxon>Hyphomicrobiales</taxon>
        <taxon>Rhizobiaceae</taxon>
        <taxon>Sinorhizobium/Ensifer group</taxon>
        <taxon>Sinorhizobium</taxon>
    </lineage>
</organism>
<evidence type="ECO:0000313" key="2">
    <source>
        <dbReference type="EMBL" id="AFL51303.1"/>
    </source>
</evidence>
<dbReference type="KEGG" id="sfd:USDA257_c27300"/>
<reference evidence="2 3" key="1">
    <citation type="journal article" date="2012" name="J. Bacteriol.">
        <title>Complete genome sequence of the broad-host-range strain Sinorhizobium fredii USDA257.</title>
        <authorList>
            <person name="Schuldes J."/>
            <person name="Rodriguez Orbegoso M."/>
            <person name="Schmeisser C."/>
            <person name="Krishnan H.B."/>
            <person name="Daniel R."/>
            <person name="Streit W.R."/>
        </authorList>
    </citation>
    <scope>NUCLEOTIDE SEQUENCE [LARGE SCALE GENOMIC DNA]</scope>
    <source>
        <strain evidence="2 3">USDA 257</strain>
    </source>
</reference>
<dbReference type="RefSeq" id="WP_014763466.1">
    <property type="nucleotide sequence ID" value="NC_018000.1"/>
</dbReference>
<dbReference type="EMBL" id="CP003563">
    <property type="protein sequence ID" value="AFL51303.1"/>
    <property type="molecule type" value="Genomic_DNA"/>
</dbReference>
<evidence type="ECO:0000256" key="1">
    <source>
        <dbReference type="SAM" id="Phobius"/>
    </source>
</evidence>
<sequence>MLWIAFFRPPHVHGEREGVAVGFMAGLIPCPLTLFVMTFAMSRRARSRDHVRVRHDDGVALPLSSVALATVFFRMRIEKVLATRHALLAKISKLVEALTGLVLVIIALREILIR</sequence>
<dbReference type="AlphaFoldDB" id="I3X5Z7"/>
<keyword evidence="1" id="KW-1133">Transmembrane helix</keyword>
<gene>
    <name evidence="2" type="ORF">USDA257_c27300</name>
</gene>
<feature type="transmembrane region" description="Helical" evidence="1">
    <location>
        <begin position="20"/>
        <end position="39"/>
    </location>
</feature>
<keyword evidence="1" id="KW-0472">Membrane</keyword>
<name>I3X5Z7_SINF2</name>
<protein>
    <submittedName>
        <fullName evidence="2">High-affinity nickel-transporter</fullName>
    </submittedName>
</protein>